<organism evidence="1 2">
    <name type="scientific">Angustibacter aerolatus</name>
    <dbReference type="NCBI Taxonomy" id="1162965"/>
    <lineage>
        <taxon>Bacteria</taxon>
        <taxon>Bacillati</taxon>
        <taxon>Actinomycetota</taxon>
        <taxon>Actinomycetes</taxon>
        <taxon>Kineosporiales</taxon>
        <taxon>Kineosporiaceae</taxon>
    </lineage>
</organism>
<sequence>MDSRWCAGAQRVGTGCTSRGRTANGWARLDLHSGRQRIAVPTARRQVEDAIADWLVAHPAVRPPAGAAAPSAPADRATTSTVVPVAAPRPAGLTRALHAGRGAVARRRQRVTVTISVPGTPAERRLTRRLDRVGPGWRLLPAAPIGAADGEPAHLVVGPAGVWCLRVQERPHATVWVSGDVLVADGRRRDDVPRVRALAEQAARRLALVTGTPVAVRGLVVPIGASRLTVRRPSAGVAVVGAREVQQWLRAQPPVLDQQRVEALVEAAGRRETWQ</sequence>
<gene>
    <name evidence="1" type="ORF">GCM10025868_00700</name>
</gene>
<name>A0ABQ6JDB2_9ACTN</name>
<reference evidence="2" key="1">
    <citation type="journal article" date="2019" name="Int. J. Syst. Evol. Microbiol.">
        <title>The Global Catalogue of Microorganisms (GCM) 10K type strain sequencing project: providing services to taxonomists for standard genome sequencing and annotation.</title>
        <authorList>
            <consortium name="The Broad Institute Genomics Platform"/>
            <consortium name="The Broad Institute Genome Sequencing Center for Infectious Disease"/>
            <person name="Wu L."/>
            <person name="Ma J."/>
        </authorList>
    </citation>
    <scope>NUCLEOTIDE SEQUENCE [LARGE SCALE GENOMIC DNA]</scope>
    <source>
        <strain evidence="2">NBRC 108730</strain>
    </source>
</reference>
<evidence type="ECO:0008006" key="3">
    <source>
        <dbReference type="Google" id="ProtNLM"/>
    </source>
</evidence>
<comment type="caution">
    <text evidence="1">The sequence shown here is derived from an EMBL/GenBank/DDBJ whole genome shotgun (WGS) entry which is preliminary data.</text>
</comment>
<accession>A0ABQ6JDB2</accession>
<keyword evidence="2" id="KW-1185">Reference proteome</keyword>
<dbReference type="Proteomes" id="UP001157017">
    <property type="component" value="Unassembled WGS sequence"/>
</dbReference>
<proteinExistence type="predicted"/>
<evidence type="ECO:0000313" key="1">
    <source>
        <dbReference type="EMBL" id="GMA84820.1"/>
    </source>
</evidence>
<evidence type="ECO:0000313" key="2">
    <source>
        <dbReference type="Proteomes" id="UP001157017"/>
    </source>
</evidence>
<protein>
    <recommendedName>
        <fullName evidence="3">NERD domain-containing protein</fullName>
    </recommendedName>
</protein>
<dbReference type="EMBL" id="BSUZ01000001">
    <property type="protein sequence ID" value="GMA84820.1"/>
    <property type="molecule type" value="Genomic_DNA"/>
</dbReference>